<name>A0A9Y1BRG7_9ARCH</name>
<sequence length="83" mass="10195">MVTAEKKVVYSLENQPKGYVLRALKLLEETDEYKRLMGYCLVYNRFNWLPKDLRYHIIQKWNNENKESKTFTNLKKYLNKKFQ</sequence>
<reference evidence="1" key="1">
    <citation type="journal article" date="2022" name="Nat. Microbiol.">
        <title>Unique mobile elements and scalable gene flow at the prokaryote-eukaryote boundary revealed by circularized Asgard archaea genomes.</title>
        <authorList>
            <person name="Wu F."/>
            <person name="Speth D.R."/>
            <person name="Philosof A."/>
            <person name="Cremiere A."/>
            <person name="Narayanan A."/>
            <person name="Barco R.A."/>
            <person name="Connon S.A."/>
            <person name="Amend J.P."/>
            <person name="Antoshechkin I.A."/>
            <person name="Orphan V.J."/>
        </authorList>
    </citation>
    <scope>NUCLEOTIDE SEQUENCE</scope>
    <source>
        <strain evidence="1">PR6</strain>
    </source>
</reference>
<protein>
    <submittedName>
        <fullName evidence="1">Uncharacterized protein</fullName>
    </submittedName>
</protein>
<evidence type="ECO:0000313" key="1">
    <source>
        <dbReference type="EMBL" id="UJG43695.1"/>
    </source>
</evidence>
<gene>
    <name evidence="1" type="ORF">K9W46_00585</name>
</gene>
<dbReference type="AlphaFoldDB" id="A0A9Y1BRG7"/>
<accession>A0A9Y1BRG7</accession>
<dbReference type="Proteomes" id="UP001200513">
    <property type="component" value="Chromosome"/>
</dbReference>
<dbReference type="EMBL" id="CP084167">
    <property type="protein sequence ID" value="UJG43695.1"/>
    <property type="molecule type" value="Genomic_DNA"/>
</dbReference>
<proteinExistence type="predicted"/>
<organism evidence="1">
    <name type="scientific">Candidatus Heimdallarchaeum endolithica</name>
    <dbReference type="NCBI Taxonomy" id="2876572"/>
    <lineage>
        <taxon>Archaea</taxon>
        <taxon>Promethearchaeati</taxon>
        <taxon>Candidatus Heimdallarchaeota</taxon>
        <taxon>Candidatus Heimdallarchaeia (ex Rinke et al. 2021) (nom. nud.)</taxon>
        <taxon>Candidatus Heimdallarchaeales</taxon>
        <taxon>Candidatus Heimdallarchaeaceae</taxon>
        <taxon>Candidatus Heimdallarchaeum</taxon>
    </lineage>
</organism>